<dbReference type="PANTHER" id="PTHR35342:SF5">
    <property type="entry name" value="TRICARBOXYLIC TRANSPORT PROTEIN"/>
    <property type="match status" value="1"/>
</dbReference>
<proteinExistence type="predicted"/>
<keyword evidence="1" id="KW-0812">Transmembrane</keyword>
<evidence type="ECO:0000313" key="3">
    <source>
        <dbReference type="EMBL" id="MXQ10701.1"/>
    </source>
</evidence>
<evidence type="ECO:0000313" key="4">
    <source>
        <dbReference type="Proteomes" id="UP000436483"/>
    </source>
</evidence>
<dbReference type="InterPro" id="IPR002823">
    <property type="entry name" value="DUF112_TM"/>
</dbReference>
<feature type="transmembrane region" description="Helical" evidence="1">
    <location>
        <begin position="136"/>
        <end position="157"/>
    </location>
</feature>
<name>A0A7X3SMW0_9HYPH</name>
<protein>
    <recommendedName>
        <fullName evidence="2">DUF112 domain-containing protein</fullName>
    </recommendedName>
</protein>
<feature type="transmembrane region" description="Helical" evidence="1">
    <location>
        <begin position="163"/>
        <end position="180"/>
    </location>
</feature>
<accession>A0A7X3SMW0</accession>
<feature type="transmembrane region" description="Helical" evidence="1">
    <location>
        <begin position="460"/>
        <end position="483"/>
    </location>
</feature>
<feature type="transmembrane region" description="Helical" evidence="1">
    <location>
        <begin position="12"/>
        <end position="32"/>
    </location>
</feature>
<dbReference type="AlphaFoldDB" id="A0A7X3SMW0"/>
<reference evidence="3 4" key="2">
    <citation type="submission" date="2020-01" db="EMBL/GenBank/DDBJ databases">
        <title>Microvirga sp. nov., an arsenate reduction bacterium isolated from Tibet hotspring sediments.</title>
        <authorList>
            <person name="Xian W.-D."/>
            <person name="Li W.-J."/>
        </authorList>
    </citation>
    <scope>NUCLEOTIDE SEQUENCE [LARGE SCALE GENOMIC DNA]</scope>
    <source>
        <strain evidence="3 4">KCTC 23863</strain>
    </source>
</reference>
<feature type="transmembrane region" description="Helical" evidence="1">
    <location>
        <begin position="324"/>
        <end position="345"/>
    </location>
</feature>
<feature type="transmembrane region" description="Helical" evidence="1">
    <location>
        <begin position="192"/>
        <end position="213"/>
    </location>
</feature>
<feature type="transmembrane region" description="Helical" evidence="1">
    <location>
        <begin position="44"/>
        <end position="68"/>
    </location>
</feature>
<dbReference type="EMBL" id="WURB01000002">
    <property type="protein sequence ID" value="MXQ10701.1"/>
    <property type="molecule type" value="Genomic_DNA"/>
</dbReference>
<feature type="transmembrane region" description="Helical" evidence="1">
    <location>
        <begin position="383"/>
        <end position="401"/>
    </location>
</feature>
<dbReference type="RefSeq" id="WP_160883297.1">
    <property type="nucleotide sequence ID" value="NZ_WURB01000002.1"/>
</dbReference>
<feature type="domain" description="DUF112" evidence="2">
    <location>
        <begin position="21"/>
        <end position="435"/>
    </location>
</feature>
<sequence length="504" mass="52668">MIEGFTAGLAAFSSWQVVAGLFAGVFVGYLVGALPGLSAGVGMALLIPFTFGLDPVVSVVMLIAVYMASEYSGAIPAILVNTPGEPSAAITALDGYPMRRRGEAGHALTLSILGSAFGSVLSTILLIFSVSWMTKFALAFGPAEYFALAVLGLSLISTLSGNSIIRGFIALLFGLLLTTIGTDPVDGLPRFVFDDGFLSGVPFVSALIGLFALSEVLRMLETTDEPATPMRDIPGVSGQLGLMKPHMGNMVRSTFIGYIVGVIPGAGATIASIVAYTVQKRLSKNPDSFGSGNPEGVVAAETSNNACMPGALAPMLALGIPGKASTAVLIGALAIHGVAPGPLIFSQHPEIPYSIYISLLVGMPFMVLLGLYGTRLWVRLTQIPRGVIAAIVCAVCLLGTFSESKDIFSIWVAIGFGIVGYGLSKVHIEPAPIILALVLGYMMESNFRRALVMSGDEMTVFVSQPISAVCLAISLVVFVLPLIQTVRRRRRTSVEAAGYPSKAV</sequence>
<dbReference type="Proteomes" id="UP000436483">
    <property type="component" value="Unassembled WGS sequence"/>
</dbReference>
<keyword evidence="1" id="KW-0472">Membrane</keyword>
<comment type="caution">
    <text evidence="3">The sequence shown here is derived from an EMBL/GenBank/DDBJ whole genome shotgun (WGS) entry which is preliminary data.</text>
</comment>
<keyword evidence="1" id="KW-1133">Transmembrane helix</keyword>
<feature type="transmembrane region" description="Helical" evidence="1">
    <location>
        <begin position="407"/>
        <end position="424"/>
    </location>
</feature>
<dbReference type="OrthoDB" id="9806425at2"/>
<dbReference type="Pfam" id="PF01970">
    <property type="entry name" value="TctA"/>
    <property type="match status" value="1"/>
</dbReference>
<evidence type="ECO:0000256" key="1">
    <source>
        <dbReference type="SAM" id="Phobius"/>
    </source>
</evidence>
<organism evidence="3 4">
    <name type="scientific">Microvirga makkahensis</name>
    <dbReference type="NCBI Taxonomy" id="1128670"/>
    <lineage>
        <taxon>Bacteria</taxon>
        <taxon>Pseudomonadati</taxon>
        <taxon>Pseudomonadota</taxon>
        <taxon>Alphaproteobacteria</taxon>
        <taxon>Hyphomicrobiales</taxon>
        <taxon>Methylobacteriaceae</taxon>
        <taxon>Microvirga</taxon>
    </lineage>
</organism>
<gene>
    <name evidence="3" type="ORF">GR328_04410</name>
</gene>
<feature type="transmembrane region" description="Helical" evidence="1">
    <location>
        <begin position="351"/>
        <end position="371"/>
    </location>
</feature>
<feature type="transmembrane region" description="Helical" evidence="1">
    <location>
        <begin position="255"/>
        <end position="278"/>
    </location>
</feature>
<evidence type="ECO:0000259" key="2">
    <source>
        <dbReference type="Pfam" id="PF01970"/>
    </source>
</evidence>
<reference evidence="3 4" key="1">
    <citation type="submission" date="2019-12" db="EMBL/GenBank/DDBJ databases">
        <authorList>
            <person name="Yuan C.-G."/>
        </authorList>
    </citation>
    <scope>NUCLEOTIDE SEQUENCE [LARGE SCALE GENOMIC DNA]</scope>
    <source>
        <strain evidence="3 4">KCTC 23863</strain>
    </source>
</reference>
<keyword evidence="4" id="KW-1185">Reference proteome</keyword>
<dbReference type="PANTHER" id="PTHR35342">
    <property type="entry name" value="TRICARBOXYLIC TRANSPORT PROTEIN"/>
    <property type="match status" value="1"/>
</dbReference>
<feature type="transmembrane region" description="Helical" evidence="1">
    <location>
        <begin position="107"/>
        <end position="129"/>
    </location>
</feature>